<organism evidence="1 2">
    <name type="scientific">Biomphalaria pfeifferi</name>
    <name type="common">Bloodfluke planorb</name>
    <name type="synonym">Freshwater snail</name>
    <dbReference type="NCBI Taxonomy" id="112525"/>
    <lineage>
        <taxon>Eukaryota</taxon>
        <taxon>Metazoa</taxon>
        <taxon>Spiralia</taxon>
        <taxon>Lophotrochozoa</taxon>
        <taxon>Mollusca</taxon>
        <taxon>Gastropoda</taxon>
        <taxon>Heterobranchia</taxon>
        <taxon>Euthyneura</taxon>
        <taxon>Panpulmonata</taxon>
        <taxon>Hygrophila</taxon>
        <taxon>Lymnaeoidea</taxon>
        <taxon>Planorbidae</taxon>
        <taxon>Biomphalaria</taxon>
    </lineage>
</organism>
<proteinExistence type="predicted"/>
<accession>A0AAD8BE46</accession>
<dbReference type="AlphaFoldDB" id="A0AAD8BE46"/>
<dbReference type="Proteomes" id="UP001233172">
    <property type="component" value="Unassembled WGS sequence"/>
</dbReference>
<evidence type="ECO:0000313" key="2">
    <source>
        <dbReference type="Proteomes" id="UP001233172"/>
    </source>
</evidence>
<evidence type="ECO:0000313" key="1">
    <source>
        <dbReference type="EMBL" id="KAK0052627.1"/>
    </source>
</evidence>
<sequence length="414" mass="47827">MYVYSLFSEIFQHCIYRQLKARIRKLESKHYFFTSFSKREQLFSFTLVLDWIRAVDKPVWIALLDFSSVMFASNTNVVMNLLENELPNQIQILKSLLEKSNISTNLNKTNDKNIYKIVMQFFWSNLLSECFPPKKNTGINFISRETGNPFNQPSSESPLPISIRGFVFVDLILFMSHAEKELKSNLKCFMDVLDTVSLDYKELKVTISVNKPSSTNQSSSRFNCFGKQIELSPSVNILGIPFGFGKIRDDEIFSRIETARKVKKGTQYSILPSEDINITIKRYMVNILEPLLLNLDILPIDSTDETLLTRFHDIFITEIQGRNIFVRKSSVLTTKSIPTILSYKRLVLFGDVCRLSPKNNARRLLYGNFNSNNIPECFLNLCFADLQKFELDYTECVDKDSWVQTLDSKLSGLE</sequence>
<dbReference type="EMBL" id="JASAOG010000093">
    <property type="protein sequence ID" value="KAK0052627.1"/>
    <property type="molecule type" value="Genomic_DNA"/>
</dbReference>
<gene>
    <name evidence="1" type="ORF">Bpfe_017986</name>
</gene>
<protein>
    <submittedName>
        <fullName evidence="1">Uncharacterized protein</fullName>
    </submittedName>
</protein>
<name>A0AAD8BE46_BIOPF</name>
<reference evidence="1" key="2">
    <citation type="submission" date="2023-04" db="EMBL/GenBank/DDBJ databases">
        <authorList>
            <person name="Bu L."/>
            <person name="Lu L."/>
            <person name="Laidemitt M.R."/>
            <person name="Zhang S.M."/>
            <person name="Mutuku M."/>
            <person name="Mkoji G."/>
            <person name="Steinauer M."/>
            <person name="Loker E.S."/>
        </authorList>
    </citation>
    <scope>NUCLEOTIDE SEQUENCE</scope>
    <source>
        <strain evidence="1">KasaAsao</strain>
        <tissue evidence="1">Whole Snail</tissue>
    </source>
</reference>
<comment type="caution">
    <text evidence="1">The sequence shown here is derived from an EMBL/GenBank/DDBJ whole genome shotgun (WGS) entry which is preliminary data.</text>
</comment>
<reference evidence="1" key="1">
    <citation type="journal article" date="2023" name="PLoS Negl. Trop. Dis.">
        <title>A genome sequence for Biomphalaria pfeifferi, the major vector snail for the human-infecting parasite Schistosoma mansoni.</title>
        <authorList>
            <person name="Bu L."/>
            <person name="Lu L."/>
            <person name="Laidemitt M.R."/>
            <person name="Zhang S.M."/>
            <person name="Mutuku M."/>
            <person name="Mkoji G."/>
            <person name="Steinauer M."/>
            <person name="Loker E.S."/>
        </authorList>
    </citation>
    <scope>NUCLEOTIDE SEQUENCE</scope>
    <source>
        <strain evidence="1">KasaAsao</strain>
    </source>
</reference>
<keyword evidence="2" id="KW-1185">Reference proteome</keyword>